<evidence type="ECO:0000313" key="3">
    <source>
        <dbReference type="Proteomes" id="UP000296049"/>
    </source>
</evidence>
<accession>R0JH12</accession>
<dbReference type="AlphaFoldDB" id="R0JH12"/>
<evidence type="ECO:0000256" key="1">
    <source>
        <dbReference type="SAM" id="MobiDB-lite"/>
    </source>
</evidence>
<dbReference type="EMBL" id="KB744033">
    <property type="protein sequence ID" value="EOA96271.1"/>
    <property type="molecule type" value="Genomic_DNA"/>
</dbReference>
<gene>
    <name evidence="2" type="ORF">Anapl_02182</name>
</gene>
<proteinExistence type="predicted"/>
<protein>
    <submittedName>
        <fullName evidence="2">Uncharacterized protein</fullName>
    </submittedName>
</protein>
<dbReference type="Proteomes" id="UP000296049">
    <property type="component" value="Unassembled WGS sequence"/>
</dbReference>
<name>R0JH12_ANAPL</name>
<keyword evidence="3" id="KW-1185">Reference proteome</keyword>
<organism evidence="2 3">
    <name type="scientific">Anas platyrhynchos</name>
    <name type="common">Mallard</name>
    <name type="synonym">Anas boschas</name>
    <dbReference type="NCBI Taxonomy" id="8839"/>
    <lineage>
        <taxon>Eukaryota</taxon>
        <taxon>Metazoa</taxon>
        <taxon>Chordata</taxon>
        <taxon>Craniata</taxon>
        <taxon>Vertebrata</taxon>
        <taxon>Euteleostomi</taxon>
        <taxon>Archelosauria</taxon>
        <taxon>Archosauria</taxon>
        <taxon>Dinosauria</taxon>
        <taxon>Saurischia</taxon>
        <taxon>Theropoda</taxon>
        <taxon>Coelurosauria</taxon>
        <taxon>Aves</taxon>
        <taxon>Neognathae</taxon>
        <taxon>Galloanserae</taxon>
        <taxon>Anseriformes</taxon>
        <taxon>Anatidae</taxon>
        <taxon>Anatinae</taxon>
        <taxon>Anas</taxon>
    </lineage>
</organism>
<sequence>MILRNLCSDILKNPALQTVPAHTTYRLSYQKLEGGEQTSEASLEASDKPDNGTRPAPEKDTSEPASEAFEALTPSLLEEITF</sequence>
<reference evidence="3" key="1">
    <citation type="journal article" date="2013" name="Nat. Genet.">
        <title>The duck genome and transcriptome provide insight into an avian influenza virus reservoir species.</title>
        <authorList>
            <person name="Huang Y."/>
            <person name="Li Y."/>
            <person name="Burt D.W."/>
            <person name="Chen H."/>
            <person name="Zhang Y."/>
            <person name="Qian W."/>
            <person name="Kim H."/>
            <person name="Gan S."/>
            <person name="Zhao Y."/>
            <person name="Li J."/>
            <person name="Yi K."/>
            <person name="Feng H."/>
            <person name="Zhu P."/>
            <person name="Li B."/>
            <person name="Liu Q."/>
            <person name="Fairley S."/>
            <person name="Magor K.E."/>
            <person name="Du Z."/>
            <person name="Hu X."/>
            <person name="Goodman L."/>
            <person name="Tafer H."/>
            <person name="Vignal A."/>
            <person name="Lee T."/>
            <person name="Kim K.W."/>
            <person name="Sheng Z."/>
            <person name="An Y."/>
            <person name="Searle S."/>
            <person name="Herrero J."/>
            <person name="Groenen M.A."/>
            <person name="Crooijmans R.P."/>
            <person name="Faraut T."/>
            <person name="Cai Q."/>
            <person name="Webster R.G."/>
            <person name="Aldridge J.R."/>
            <person name="Warren W.C."/>
            <person name="Bartschat S."/>
            <person name="Kehr S."/>
            <person name="Marz M."/>
            <person name="Stadler P.F."/>
            <person name="Smith J."/>
            <person name="Kraus R.H."/>
            <person name="Zhao Y."/>
            <person name="Ren L."/>
            <person name="Fei J."/>
            <person name="Morisson M."/>
            <person name="Kaiser P."/>
            <person name="Griffin D.K."/>
            <person name="Rao M."/>
            <person name="Pitel F."/>
            <person name="Wang J."/>
            <person name="Li N."/>
        </authorList>
    </citation>
    <scope>NUCLEOTIDE SEQUENCE [LARGE SCALE GENOMIC DNA]</scope>
</reference>
<feature type="region of interest" description="Disordered" evidence="1">
    <location>
        <begin position="33"/>
        <end position="74"/>
    </location>
</feature>
<feature type="compositionally biased region" description="Basic and acidic residues" evidence="1">
    <location>
        <begin position="45"/>
        <end position="62"/>
    </location>
</feature>
<evidence type="ECO:0000313" key="2">
    <source>
        <dbReference type="EMBL" id="EOA96271.1"/>
    </source>
</evidence>